<organism evidence="2 3">
    <name type="scientific">Blepharisma stoltei</name>
    <dbReference type="NCBI Taxonomy" id="1481888"/>
    <lineage>
        <taxon>Eukaryota</taxon>
        <taxon>Sar</taxon>
        <taxon>Alveolata</taxon>
        <taxon>Ciliophora</taxon>
        <taxon>Postciliodesmatophora</taxon>
        <taxon>Heterotrichea</taxon>
        <taxon>Heterotrichida</taxon>
        <taxon>Blepharismidae</taxon>
        <taxon>Blepharisma</taxon>
    </lineage>
</organism>
<accession>A0AAU9K4C7</accession>
<name>A0AAU9K4C7_9CILI</name>
<dbReference type="AlphaFoldDB" id="A0AAU9K4C7"/>
<keyword evidence="1" id="KW-1133">Transmembrane helix</keyword>
<keyword evidence="1" id="KW-0472">Membrane</keyword>
<evidence type="ECO:0000313" key="2">
    <source>
        <dbReference type="EMBL" id="CAG9332046.1"/>
    </source>
</evidence>
<keyword evidence="1" id="KW-0812">Transmembrane</keyword>
<sequence length="90" mass="10622">MAVFVGRAVIKLCIYASFLGIYAFVNLCFWSFDCNDSDLGFSFFASSQFWIIRICQYVIFLFNFITFTKNNSIRLHFEMLNVLIHLNKYC</sequence>
<dbReference type="Proteomes" id="UP001162131">
    <property type="component" value="Unassembled WGS sequence"/>
</dbReference>
<feature type="transmembrane region" description="Helical" evidence="1">
    <location>
        <begin position="12"/>
        <end position="32"/>
    </location>
</feature>
<comment type="caution">
    <text evidence="2">The sequence shown here is derived from an EMBL/GenBank/DDBJ whole genome shotgun (WGS) entry which is preliminary data.</text>
</comment>
<evidence type="ECO:0000256" key="1">
    <source>
        <dbReference type="SAM" id="Phobius"/>
    </source>
</evidence>
<feature type="transmembrane region" description="Helical" evidence="1">
    <location>
        <begin position="44"/>
        <end position="65"/>
    </location>
</feature>
<protein>
    <submittedName>
        <fullName evidence="2">Uncharacterized protein</fullName>
    </submittedName>
</protein>
<dbReference type="EMBL" id="CAJZBQ010000053">
    <property type="protein sequence ID" value="CAG9332046.1"/>
    <property type="molecule type" value="Genomic_DNA"/>
</dbReference>
<evidence type="ECO:0000313" key="3">
    <source>
        <dbReference type="Proteomes" id="UP001162131"/>
    </source>
</evidence>
<gene>
    <name evidence="2" type="ORF">BSTOLATCC_MIC54100</name>
</gene>
<reference evidence="2" key="1">
    <citation type="submission" date="2021-09" db="EMBL/GenBank/DDBJ databases">
        <authorList>
            <consortium name="AG Swart"/>
            <person name="Singh M."/>
            <person name="Singh A."/>
            <person name="Seah K."/>
            <person name="Emmerich C."/>
        </authorList>
    </citation>
    <scope>NUCLEOTIDE SEQUENCE</scope>
    <source>
        <strain evidence="2">ATCC30299</strain>
    </source>
</reference>
<keyword evidence="3" id="KW-1185">Reference proteome</keyword>
<proteinExistence type="predicted"/>